<sequence length="84" mass="9335">MLLDRCDPLFCRYCSDPVVLDATLVEWSCDECQAKQGNAAADKLSAEALNRKRPSHYLTEITVATNSVSKKACVQKGDQEEHFA</sequence>
<keyword evidence="2" id="KW-0862">Zinc</keyword>
<dbReference type="AlphaFoldDB" id="A0A452Y1I5"/>
<keyword evidence="1" id="KW-0863">Zinc-finger</keyword>
<name>A0A452Y1I5_AEGTS</name>
<reference evidence="3" key="4">
    <citation type="submission" date="2019-03" db="UniProtKB">
        <authorList>
            <consortium name="EnsemblPlants"/>
        </authorList>
    </citation>
    <scope>IDENTIFICATION</scope>
</reference>
<evidence type="ECO:0000313" key="4">
    <source>
        <dbReference type="Proteomes" id="UP000015105"/>
    </source>
</evidence>
<evidence type="ECO:0000256" key="1">
    <source>
        <dbReference type="ARBA" id="ARBA00022771"/>
    </source>
</evidence>
<evidence type="ECO:0000256" key="2">
    <source>
        <dbReference type="ARBA" id="ARBA00022833"/>
    </source>
</evidence>
<keyword evidence="1" id="KW-0479">Metal-binding</keyword>
<dbReference type="Gramene" id="AET1Gv20252100.16">
    <property type="protein sequence ID" value="AET1Gv20252100.16"/>
    <property type="gene ID" value="AET1Gv20252100"/>
</dbReference>
<dbReference type="SUPFAM" id="SSF57903">
    <property type="entry name" value="FYVE/PHD zinc finger"/>
    <property type="match status" value="1"/>
</dbReference>
<dbReference type="GO" id="GO:0008270">
    <property type="term" value="F:zinc ion binding"/>
    <property type="evidence" value="ECO:0007669"/>
    <property type="project" value="UniProtKB-KW"/>
</dbReference>
<dbReference type="InterPro" id="IPR011011">
    <property type="entry name" value="Znf_FYVE_PHD"/>
</dbReference>
<protein>
    <submittedName>
        <fullName evidence="3">Uncharacterized protein</fullName>
    </submittedName>
</protein>
<organism evidence="3 4">
    <name type="scientific">Aegilops tauschii subsp. strangulata</name>
    <name type="common">Goatgrass</name>
    <dbReference type="NCBI Taxonomy" id="200361"/>
    <lineage>
        <taxon>Eukaryota</taxon>
        <taxon>Viridiplantae</taxon>
        <taxon>Streptophyta</taxon>
        <taxon>Embryophyta</taxon>
        <taxon>Tracheophyta</taxon>
        <taxon>Spermatophyta</taxon>
        <taxon>Magnoliopsida</taxon>
        <taxon>Liliopsida</taxon>
        <taxon>Poales</taxon>
        <taxon>Poaceae</taxon>
        <taxon>BOP clade</taxon>
        <taxon>Pooideae</taxon>
        <taxon>Triticodae</taxon>
        <taxon>Triticeae</taxon>
        <taxon>Triticinae</taxon>
        <taxon>Aegilops</taxon>
    </lineage>
</organism>
<reference evidence="4" key="2">
    <citation type="journal article" date="2017" name="Nat. Plants">
        <title>The Aegilops tauschii genome reveals multiple impacts of transposons.</title>
        <authorList>
            <person name="Zhao G."/>
            <person name="Zou C."/>
            <person name="Li K."/>
            <person name="Wang K."/>
            <person name="Li T."/>
            <person name="Gao L."/>
            <person name="Zhang X."/>
            <person name="Wang H."/>
            <person name="Yang Z."/>
            <person name="Liu X."/>
            <person name="Jiang W."/>
            <person name="Mao L."/>
            <person name="Kong X."/>
            <person name="Jiao Y."/>
            <person name="Jia J."/>
        </authorList>
    </citation>
    <scope>NUCLEOTIDE SEQUENCE [LARGE SCALE GENOMIC DNA]</scope>
    <source>
        <strain evidence="4">cv. AL8/78</strain>
    </source>
</reference>
<reference evidence="4" key="1">
    <citation type="journal article" date="2014" name="Science">
        <title>Ancient hybridizations among the ancestral genomes of bread wheat.</title>
        <authorList>
            <consortium name="International Wheat Genome Sequencing Consortium,"/>
            <person name="Marcussen T."/>
            <person name="Sandve S.R."/>
            <person name="Heier L."/>
            <person name="Spannagl M."/>
            <person name="Pfeifer M."/>
            <person name="Jakobsen K.S."/>
            <person name="Wulff B.B."/>
            <person name="Steuernagel B."/>
            <person name="Mayer K.F."/>
            <person name="Olsen O.A."/>
        </authorList>
    </citation>
    <scope>NUCLEOTIDE SEQUENCE [LARGE SCALE GENOMIC DNA]</scope>
    <source>
        <strain evidence="4">cv. AL8/78</strain>
    </source>
</reference>
<reference evidence="3" key="5">
    <citation type="journal article" date="2021" name="G3 (Bethesda)">
        <title>Aegilops tauschii genome assembly Aet v5.0 features greater sequence contiguity and improved annotation.</title>
        <authorList>
            <person name="Wang L."/>
            <person name="Zhu T."/>
            <person name="Rodriguez J.C."/>
            <person name="Deal K.R."/>
            <person name="Dubcovsky J."/>
            <person name="McGuire P.E."/>
            <person name="Lux T."/>
            <person name="Spannagl M."/>
            <person name="Mayer K.F.X."/>
            <person name="Baldrich P."/>
            <person name="Meyers B.C."/>
            <person name="Huo N."/>
            <person name="Gu Y.Q."/>
            <person name="Zhou H."/>
            <person name="Devos K.M."/>
            <person name="Bennetzen J.L."/>
            <person name="Unver T."/>
            <person name="Budak H."/>
            <person name="Gulick P.J."/>
            <person name="Galiba G."/>
            <person name="Kalapos B."/>
            <person name="Nelson D.R."/>
            <person name="Li P."/>
            <person name="You F.M."/>
            <person name="Luo M.C."/>
            <person name="Dvorak J."/>
        </authorList>
    </citation>
    <scope>NUCLEOTIDE SEQUENCE [LARGE SCALE GENOMIC DNA]</scope>
    <source>
        <strain evidence="3">cv. AL8/78</strain>
    </source>
</reference>
<evidence type="ECO:0000313" key="3">
    <source>
        <dbReference type="EnsemblPlants" id="AET1Gv20252100.16"/>
    </source>
</evidence>
<reference evidence="3" key="3">
    <citation type="journal article" date="2017" name="Nature">
        <title>Genome sequence of the progenitor of the wheat D genome Aegilops tauschii.</title>
        <authorList>
            <person name="Luo M.C."/>
            <person name="Gu Y.Q."/>
            <person name="Puiu D."/>
            <person name="Wang H."/>
            <person name="Twardziok S.O."/>
            <person name="Deal K.R."/>
            <person name="Huo N."/>
            <person name="Zhu T."/>
            <person name="Wang L."/>
            <person name="Wang Y."/>
            <person name="McGuire P.E."/>
            <person name="Liu S."/>
            <person name="Long H."/>
            <person name="Ramasamy R.K."/>
            <person name="Rodriguez J.C."/>
            <person name="Van S.L."/>
            <person name="Yuan L."/>
            <person name="Wang Z."/>
            <person name="Xia Z."/>
            <person name="Xiao L."/>
            <person name="Anderson O.D."/>
            <person name="Ouyang S."/>
            <person name="Liang Y."/>
            <person name="Zimin A.V."/>
            <person name="Pertea G."/>
            <person name="Qi P."/>
            <person name="Bennetzen J.L."/>
            <person name="Dai X."/>
            <person name="Dawson M.W."/>
            <person name="Muller H.G."/>
            <person name="Kugler K."/>
            <person name="Rivarola-Duarte L."/>
            <person name="Spannagl M."/>
            <person name="Mayer K.F.X."/>
            <person name="Lu F.H."/>
            <person name="Bevan M.W."/>
            <person name="Leroy P."/>
            <person name="Li P."/>
            <person name="You F.M."/>
            <person name="Sun Q."/>
            <person name="Liu Z."/>
            <person name="Lyons E."/>
            <person name="Wicker T."/>
            <person name="Salzberg S.L."/>
            <person name="Devos K.M."/>
            <person name="Dvorak J."/>
        </authorList>
    </citation>
    <scope>NUCLEOTIDE SEQUENCE [LARGE SCALE GENOMIC DNA]</scope>
    <source>
        <strain evidence="3">cv. AL8/78</strain>
    </source>
</reference>
<accession>A0A452Y1I5</accession>
<dbReference type="EnsemblPlants" id="AET1Gv20252100.16">
    <property type="protein sequence ID" value="AET1Gv20252100.16"/>
    <property type="gene ID" value="AET1Gv20252100"/>
</dbReference>
<keyword evidence="4" id="KW-1185">Reference proteome</keyword>
<proteinExistence type="predicted"/>
<dbReference type="Proteomes" id="UP000015105">
    <property type="component" value="Chromosome 1D"/>
</dbReference>